<gene>
    <name evidence="3" type="ORF">DES37_109205</name>
</gene>
<name>A0A317PXU2_9ENTR</name>
<keyword evidence="1" id="KW-0732">Signal</keyword>
<feature type="signal peptide" evidence="1">
    <location>
        <begin position="1"/>
        <end position="22"/>
    </location>
</feature>
<protein>
    <submittedName>
        <fullName evidence="3">Fimbrial protein</fullName>
    </submittedName>
</protein>
<comment type="caution">
    <text evidence="3">The sequence shown here is derived from an EMBL/GenBank/DDBJ whole genome shotgun (WGS) entry which is preliminary data.</text>
</comment>
<organism evidence="3 4">
    <name type="scientific">Mangrovibacter plantisponsor</name>
    <dbReference type="NCBI Taxonomy" id="451513"/>
    <lineage>
        <taxon>Bacteria</taxon>
        <taxon>Pseudomonadati</taxon>
        <taxon>Pseudomonadota</taxon>
        <taxon>Gammaproteobacteria</taxon>
        <taxon>Enterobacterales</taxon>
        <taxon>Enterobacteriaceae</taxon>
        <taxon>Mangrovibacter</taxon>
    </lineage>
</organism>
<dbReference type="InterPro" id="IPR011228">
    <property type="entry name" value="UCP029766"/>
</dbReference>
<dbReference type="OrthoDB" id="8875995at2"/>
<feature type="domain" description="Fimbrial-type adhesion" evidence="2">
    <location>
        <begin position="257"/>
        <end position="441"/>
    </location>
</feature>
<dbReference type="InterPro" id="IPR000259">
    <property type="entry name" value="Adhesion_dom_fimbrial"/>
</dbReference>
<accession>A0A317PXU2</accession>
<keyword evidence="4" id="KW-1185">Reference proteome</keyword>
<evidence type="ECO:0000259" key="2">
    <source>
        <dbReference type="Pfam" id="PF00419"/>
    </source>
</evidence>
<dbReference type="InterPro" id="IPR008966">
    <property type="entry name" value="Adhesion_dom_sf"/>
</dbReference>
<dbReference type="EMBL" id="QGTS01000009">
    <property type="protein sequence ID" value="PWW07085.1"/>
    <property type="molecule type" value="Genomic_DNA"/>
</dbReference>
<evidence type="ECO:0000313" key="4">
    <source>
        <dbReference type="Proteomes" id="UP000246744"/>
    </source>
</evidence>
<dbReference type="GO" id="GO:0007155">
    <property type="term" value="P:cell adhesion"/>
    <property type="evidence" value="ECO:0007669"/>
    <property type="project" value="InterPro"/>
</dbReference>
<dbReference type="Proteomes" id="UP000246744">
    <property type="component" value="Unassembled WGS sequence"/>
</dbReference>
<dbReference type="NCBIfam" id="NF011783">
    <property type="entry name" value="PRK15247.1"/>
    <property type="match status" value="1"/>
</dbReference>
<proteinExistence type="predicted"/>
<dbReference type="SUPFAM" id="SSF49401">
    <property type="entry name" value="Bacterial adhesins"/>
    <property type="match status" value="1"/>
</dbReference>
<dbReference type="Gene3D" id="2.60.40.1090">
    <property type="entry name" value="Fimbrial-type adhesion domain"/>
    <property type="match status" value="1"/>
</dbReference>
<evidence type="ECO:0000256" key="1">
    <source>
        <dbReference type="SAM" id="SignalP"/>
    </source>
</evidence>
<dbReference type="Pfam" id="PF00419">
    <property type="entry name" value="Fimbrial"/>
    <property type="match status" value="1"/>
</dbReference>
<feature type="chain" id="PRO_5016396352" evidence="1">
    <location>
        <begin position="23"/>
        <end position="441"/>
    </location>
</feature>
<evidence type="ECO:0000313" key="3">
    <source>
        <dbReference type="EMBL" id="PWW07085.1"/>
    </source>
</evidence>
<dbReference type="RefSeq" id="WP_110026771.1">
    <property type="nucleotide sequence ID" value="NZ_QGTS01000009.1"/>
</dbReference>
<dbReference type="InterPro" id="IPR036937">
    <property type="entry name" value="Adhesion_dom_fimbrial_sf"/>
</dbReference>
<sequence length="441" mass="46485">MKYSGRYLAVLLSVCITPFAQATCIKVTASSQLSSAAVGAGYTASSWSGACATCTGKLEVTPMLSIGSGVAALPSGTLLSSATANFLTAGVKTGYNANQVLFRCESTDADSLFEMYATNGGSPYAGKYEVEDIEGAYYTFAKNVALRVTNLKTGLYYSRYWQSRQLSPGDLYDDGKYIYIPASAFSDAMIEIFKTDQISYWSNASSQYAFNNPTSNAFVVFKGPGMLNAITDGGDSASQSDGFYTYWPAAWSLYQNVTVARGAMCLLRDYTPQITFPLIGAAELNSGITSQQPFSITLDCDPDALSGVTGASSSPNVAVGFLVNQQTALNAASTLGLVNASGGVSYLLDNQYGEQNIASGVGIKIYDKALNAINLLSSRATGGGNSAGWYAYKDITEYAADNDDGTVKYIGDFISSLEALPGNQATAGSVDAQLQVVVSFQ</sequence>
<dbReference type="AlphaFoldDB" id="A0A317PXU2"/>
<dbReference type="GO" id="GO:0009289">
    <property type="term" value="C:pilus"/>
    <property type="evidence" value="ECO:0007669"/>
    <property type="project" value="InterPro"/>
</dbReference>
<reference evidence="3 4" key="1">
    <citation type="submission" date="2018-05" db="EMBL/GenBank/DDBJ databases">
        <title>Genomic Encyclopedia of Type Strains, Phase IV (KMG-IV): sequencing the most valuable type-strain genomes for metagenomic binning, comparative biology and taxonomic classification.</title>
        <authorList>
            <person name="Goeker M."/>
        </authorList>
    </citation>
    <scope>NUCLEOTIDE SEQUENCE [LARGE SCALE GENOMIC DNA]</scope>
    <source>
        <strain evidence="3 4">DSM 19579</strain>
    </source>
</reference>
<dbReference type="PIRSF" id="PIRSF029766">
    <property type="entry name" value="UCP029766"/>
    <property type="match status" value="1"/>
</dbReference>